<dbReference type="RefSeq" id="WP_160647349.1">
    <property type="nucleotide sequence ID" value="NZ_SIJB01000032.1"/>
</dbReference>
<dbReference type="AlphaFoldDB" id="A0A6N9Q6M1"/>
<evidence type="ECO:0000313" key="1">
    <source>
        <dbReference type="EMBL" id="NBI30545.1"/>
    </source>
</evidence>
<organism evidence="1 2">
    <name type="scientific">Chengkuizengella marina</name>
    <dbReference type="NCBI Taxonomy" id="2507566"/>
    <lineage>
        <taxon>Bacteria</taxon>
        <taxon>Bacillati</taxon>
        <taxon>Bacillota</taxon>
        <taxon>Bacilli</taxon>
        <taxon>Bacillales</taxon>
        <taxon>Paenibacillaceae</taxon>
        <taxon>Chengkuizengella</taxon>
    </lineage>
</organism>
<protein>
    <recommendedName>
        <fullName evidence="3">Zinc-ribbon domain-containing protein</fullName>
    </recommendedName>
</protein>
<comment type="caution">
    <text evidence="1">The sequence shown here is derived from an EMBL/GenBank/DDBJ whole genome shotgun (WGS) entry which is preliminary data.</text>
</comment>
<dbReference type="EMBL" id="SIJB01000032">
    <property type="protein sequence ID" value="NBI30545.1"/>
    <property type="molecule type" value="Genomic_DNA"/>
</dbReference>
<accession>A0A6N9Q6M1</accession>
<sequence>MATIVLHKASGKRYILLGTGYGAYKATRPSFIGGDLFPNEEQDEIPAASVCDEFGTIQWLYTNELQVVEVDGKRLDDFREKLSVPNDKVEEKHKSEEVQICPACEFKVDYDQVECPSCGLTLVIEE</sequence>
<keyword evidence="2" id="KW-1185">Reference proteome</keyword>
<dbReference type="Proteomes" id="UP000448943">
    <property type="component" value="Unassembled WGS sequence"/>
</dbReference>
<dbReference type="OrthoDB" id="2606895at2"/>
<proteinExistence type="predicted"/>
<evidence type="ECO:0008006" key="3">
    <source>
        <dbReference type="Google" id="ProtNLM"/>
    </source>
</evidence>
<gene>
    <name evidence="1" type="ORF">ERL59_16470</name>
</gene>
<reference evidence="1 2" key="1">
    <citation type="submission" date="2019-01" db="EMBL/GenBank/DDBJ databases">
        <title>Chengkuizengella sp. nov., isolated from deep-sea sediment of East Pacific Ocean.</title>
        <authorList>
            <person name="Yang J."/>
            <person name="Lai Q."/>
            <person name="Shao Z."/>
        </authorList>
    </citation>
    <scope>NUCLEOTIDE SEQUENCE [LARGE SCALE GENOMIC DNA]</scope>
    <source>
        <strain evidence="1 2">YPA3-1-1</strain>
    </source>
</reference>
<evidence type="ECO:0000313" key="2">
    <source>
        <dbReference type="Proteomes" id="UP000448943"/>
    </source>
</evidence>
<name>A0A6N9Q6M1_9BACL</name>